<dbReference type="GO" id="GO:0003676">
    <property type="term" value="F:nucleic acid binding"/>
    <property type="evidence" value="ECO:0007669"/>
    <property type="project" value="InterPro"/>
</dbReference>
<dbReference type="SUPFAM" id="SSF53098">
    <property type="entry name" value="Ribonuclease H-like"/>
    <property type="match status" value="1"/>
</dbReference>
<feature type="region of interest" description="Disordered" evidence="1">
    <location>
        <begin position="46"/>
        <end position="97"/>
    </location>
</feature>
<dbReference type="Proteomes" id="UP000585474">
    <property type="component" value="Unassembled WGS sequence"/>
</dbReference>
<dbReference type="Pfam" id="PF13456">
    <property type="entry name" value="RVT_3"/>
    <property type="match status" value="1"/>
</dbReference>
<proteinExistence type="predicted"/>
<dbReference type="InterPro" id="IPR043502">
    <property type="entry name" value="DNA/RNA_pol_sf"/>
</dbReference>
<keyword evidence="4" id="KW-1185">Reference proteome</keyword>
<sequence length="534" mass="60037">MANTSQDLDLEGLHRGIHGMAEQMRVMNKNNARLIQLLAAANPPPLASPSIPDIERSHHSHCSGHDHSQNNRKGEEVKRGRSPRRNDQTRRWNMSTSQKIRDLDARLDTIDTGAGALVTVDAWIRNRAAVYTEGRRYGENRQTTGDIQVIHGGFEFGGCSSSSRKRHARSAHGRAKQQIYNLSSPFVDAHPLITFNNDDLRGLHLPHDDALVVLAVIAKFNVQRILVDNGSSADILFISTFDKIRIGHPTLAGTRAITSTYHLKMKFPTSTGVGEITNDENEVLRDEVEQITLVDPRETENTKPLEEVAPISIHPDYPNRHVMISTELIDKLHSTLMDFLKGNFDIFAWSQGDVQALALKILRKNQTFQWNEESETSFQQLKKYLSSPPLLTVPTTGEELFAYLSILPTAYEAFLAGLRVAAELGVDSLDVFSDFQLVVNQVQGDYLAKDTRMVAYLDEVKAMSGQIRDFKIRQIPREENKKANTLSNLATAFDFILDRNIPLEYLAHPSIEVAKLVHQADTRLTWMDDIVAYL</sequence>
<accession>A0A7J0G7H8</accession>
<dbReference type="PANTHER" id="PTHR48475">
    <property type="entry name" value="RIBONUCLEASE H"/>
    <property type="match status" value="1"/>
</dbReference>
<dbReference type="InterPro" id="IPR043128">
    <property type="entry name" value="Rev_trsase/Diguanyl_cyclase"/>
</dbReference>
<dbReference type="CDD" id="cd09279">
    <property type="entry name" value="RNase_HI_like"/>
    <property type="match status" value="1"/>
</dbReference>
<dbReference type="GO" id="GO:0004523">
    <property type="term" value="F:RNA-DNA hybrid ribonuclease activity"/>
    <property type="evidence" value="ECO:0007669"/>
    <property type="project" value="InterPro"/>
</dbReference>
<dbReference type="OrthoDB" id="1679820at2759"/>
<feature type="compositionally biased region" description="Basic and acidic residues" evidence="1">
    <location>
        <begin position="53"/>
        <end position="90"/>
    </location>
</feature>
<evidence type="ECO:0000256" key="1">
    <source>
        <dbReference type="SAM" id="MobiDB-lite"/>
    </source>
</evidence>
<evidence type="ECO:0000313" key="4">
    <source>
        <dbReference type="Proteomes" id="UP000585474"/>
    </source>
</evidence>
<evidence type="ECO:0000313" key="3">
    <source>
        <dbReference type="EMBL" id="GFZ06729.1"/>
    </source>
</evidence>
<dbReference type="InterPro" id="IPR036397">
    <property type="entry name" value="RNaseH_sf"/>
</dbReference>
<gene>
    <name evidence="3" type="ORF">Acr_18g0008990</name>
</gene>
<dbReference type="PANTHER" id="PTHR48475:SF2">
    <property type="entry name" value="RIBONUCLEASE H"/>
    <property type="match status" value="1"/>
</dbReference>
<dbReference type="EMBL" id="BJWL01000018">
    <property type="protein sequence ID" value="GFZ06729.1"/>
    <property type="molecule type" value="Genomic_DNA"/>
</dbReference>
<dbReference type="SUPFAM" id="SSF56672">
    <property type="entry name" value="DNA/RNA polymerases"/>
    <property type="match status" value="1"/>
</dbReference>
<comment type="caution">
    <text evidence="3">The sequence shown here is derived from an EMBL/GenBank/DDBJ whole genome shotgun (WGS) entry which is preliminary data.</text>
</comment>
<dbReference type="AlphaFoldDB" id="A0A7J0G7H8"/>
<feature type="domain" description="RNase H type-1" evidence="2">
    <location>
        <begin position="411"/>
        <end position="489"/>
    </location>
</feature>
<dbReference type="Gene3D" id="3.30.420.10">
    <property type="entry name" value="Ribonuclease H-like superfamily/Ribonuclease H"/>
    <property type="match status" value="1"/>
</dbReference>
<protein>
    <recommendedName>
        <fullName evidence="2">RNase H type-1 domain-containing protein</fullName>
    </recommendedName>
</protein>
<name>A0A7J0G7H8_9ERIC</name>
<dbReference type="Gene3D" id="3.30.70.270">
    <property type="match status" value="1"/>
</dbReference>
<reference evidence="3 4" key="1">
    <citation type="submission" date="2019-07" db="EMBL/GenBank/DDBJ databases">
        <title>De Novo Assembly of kiwifruit Actinidia rufa.</title>
        <authorList>
            <person name="Sugita-Konishi S."/>
            <person name="Sato K."/>
            <person name="Mori E."/>
            <person name="Abe Y."/>
            <person name="Kisaki G."/>
            <person name="Hamano K."/>
            <person name="Suezawa K."/>
            <person name="Otani M."/>
            <person name="Fukuda T."/>
            <person name="Manabe T."/>
            <person name="Gomi K."/>
            <person name="Tabuchi M."/>
            <person name="Akimitsu K."/>
            <person name="Kataoka I."/>
        </authorList>
    </citation>
    <scope>NUCLEOTIDE SEQUENCE [LARGE SCALE GENOMIC DNA]</scope>
    <source>
        <strain evidence="4">cv. Fuchu</strain>
    </source>
</reference>
<dbReference type="InterPro" id="IPR012337">
    <property type="entry name" value="RNaseH-like_sf"/>
</dbReference>
<dbReference type="InterPro" id="IPR002156">
    <property type="entry name" value="RNaseH_domain"/>
</dbReference>
<organism evidence="3 4">
    <name type="scientific">Actinidia rufa</name>
    <dbReference type="NCBI Taxonomy" id="165716"/>
    <lineage>
        <taxon>Eukaryota</taxon>
        <taxon>Viridiplantae</taxon>
        <taxon>Streptophyta</taxon>
        <taxon>Embryophyta</taxon>
        <taxon>Tracheophyta</taxon>
        <taxon>Spermatophyta</taxon>
        <taxon>Magnoliopsida</taxon>
        <taxon>eudicotyledons</taxon>
        <taxon>Gunneridae</taxon>
        <taxon>Pentapetalae</taxon>
        <taxon>asterids</taxon>
        <taxon>Ericales</taxon>
        <taxon>Actinidiaceae</taxon>
        <taxon>Actinidia</taxon>
    </lineage>
</organism>
<evidence type="ECO:0000259" key="2">
    <source>
        <dbReference type="Pfam" id="PF13456"/>
    </source>
</evidence>